<sequence length="169" mass="18366">MIERLDADGLTSAADDLAALLRDVTDTGSSVGFLAPLAEAEAKAWWLDLRPGVSDGSVLLWAARHEGRVVGTVQLRPSRMPNGTHRAELAKLMVHTSARGQGLGRKLLQTAEDAARAEGLRLLILDTEEDSPAEPLYRSAGWTESGRIPDYAADPTGTLRPTVYFYRRL</sequence>
<dbReference type="InterPro" id="IPR050832">
    <property type="entry name" value="Bact_Acetyltransf"/>
</dbReference>
<dbReference type="AlphaFoldDB" id="A0A918GFI5"/>
<gene>
    <name evidence="4" type="ORF">GCM10010171_27650</name>
</gene>
<dbReference type="RefSeq" id="WP_189210804.1">
    <property type="nucleotide sequence ID" value="NZ_BMRB01000002.1"/>
</dbReference>
<dbReference type="InterPro" id="IPR016181">
    <property type="entry name" value="Acyl_CoA_acyltransferase"/>
</dbReference>
<dbReference type="GO" id="GO:0016747">
    <property type="term" value="F:acyltransferase activity, transferring groups other than amino-acyl groups"/>
    <property type="evidence" value="ECO:0007669"/>
    <property type="project" value="InterPro"/>
</dbReference>
<evidence type="ECO:0000313" key="5">
    <source>
        <dbReference type="Proteomes" id="UP000660680"/>
    </source>
</evidence>
<protein>
    <submittedName>
        <fullName evidence="4">N-acetyltransferase</fullName>
    </submittedName>
</protein>
<proteinExistence type="predicted"/>
<dbReference type="CDD" id="cd04301">
    <property type="entry name" value="NAT_SF"/>
    <property type="match status" value="1"/>
</dbReference>
<dbReference type="SUPFAM" id="SSF55729">
    <property type="entry name" value="Acyl-CoA N-acyltransferases (Nat)"/>
    <property type="match status" value="1"/>
</dbReference>
<comment type="caution">
    <text evidence="4">The sequence shown here is derived from an EMBL/GenBank/DDBJ whole genome shotgun (WGS) entry which is preliminary data.</text>
</comment>
<reference evidence="4" key="2">
    <citation type="submission" date="2020-09" db="EMBL/GenBank/DDBJ databases">
        <authorList>
            <person name="Sun Q."/>
            <person name="Ohkuma M."/>
        </authorList>
    </citation>
    <scope>NUCLEOTIDE SEQUENCE</scope>
    <source>
        <strain evidence="4">JCM 3276</strain>
    </source>
</reference>
<name>A0A918GFI5_9PSEU</name>
<dbReference type="InterPro" id="IPR000182">
    <property type="entry name" value="GNAT_dom"/>
</dbReference>
<dbReference type="PANTHER" id="PTHR43877:SF2">
    <property type="entry name" value="AMINOALKYLPHOSPHONATE N-ACETYLTRANSFERASE-RELATED"/>
    <property type="match status" value="1"/>
</dbReference>
<keyword evidence="5" id="KW-1185">Reference proteome</keyword>
<dbReference type="PANTHER" id="PTHR43877">
    <property type="entry name" value="AMINOALKYLPHOSPHONATE N-ACETYLTRANSFERASE-RELATED-RELATED"/>
    <property type="match status" value="1"/>
</dbReference>
<dbReference type="Pfam" id="PF00583">
    <property type="entry name" value="Acetyltransf_1"/>
    <property type="match status" value="1"/>
</dbReference>
<dbReference type="Proteomes" id="UP000660680">
    <property type="component" value="Unassembled WGS sequence"/>
</dbReference>
<dbReference type="EMBL" id="BMRB01000002">
    <property type="protein sequence ID" value="GGS32178.1"/>
    <property type="molecule type" value="Genomic_DNA"/>
</dbReference>
<evidence type="ECO:0000256" key="2">
    <source>
        <dbReference type="ARBA" id="ARBA00023315"/>
    </source>
</evidence>
<feature type="domain" description="N-acetyltransferase" evidence="3">
    <location>
        <begin position="19"/>
        <end position="169"/>
    </location>
</feature>
<accession>A0A918GFI5</accession>
<keyword evidence="1" id="KW-0808">Transferase</keyword>
<keyword evidence="2" id="KW-0012">Acyltransferase</keyword>
<dbReference type="Gene3D" id="3.40.630.30">
    <property type="match status" value="1"/>
</dbReference>
<dbReference type="PROSITE" id="PS51186">
    <property type="entry name" value="GNAT"/>
    <property type="match status" value="1"/>
</dbReference>
<evidence type="ECO:0000256" key="1">
    <source>
        <dbReference type="ARBA" id="ARBA00022679"/>
    </source>
</evidence>
<evidence type="ECO:0000313" key="4">
    <source>
        <dbReference type="EMBL" id="GGS32178.1"/>
    </source>
</evidence>
<evidence type="ECO:0000259" key="3">
    <source>
        <dbReference type="PROSITE" id="PS51186"/>
    </source>
</evidence>
<organism evidence="4 5">
    <name type="scientific">Actinokineospora fastidiosa</name>
    <dbReference type="NCBI Taxonomy" id="1816"/>
    <lineage>
        <taxon>Bacteria</taxon>
        <taxon>Bacillati</taxon>
        <taxon>Actinomycetota</taxon>
        <taxon>Actinomycetes</taxon>
        <taxon>Pseudonocardiales</taxon>
        <taxon>Pseudonocardiaceae</taxon>
        <taxon>Actinokineospora</taxon>
    </lineage>
</organism>
<reference evidence="4" key="1">
    <citation type="journal article" date="2014" name="Int. J. Syst. Evol. Microbiol.">
        <title>Complete genome sequence of Corynebacterium casei LMG S-19264T (=DSM 44701T), isolated from a smear-ripened cheese.</title>
        <authorList>
            <consortium name="US DOE Joint Genome Institute (JGI-PGF)"/>
            <person name="Walter F."/>
            <person name="Albersmeier A."/>
            <person name="Kalinowski J."/>
            <person name="Ruckert C."/>
        </authorList>
    </citation>
    <scope>NUCLEOTIDE SEQUENCE</scope>
    <source>
        <strain evidence="4">JCM 3276</strain>
    </source>
</reference>